<feature type="repeat" description="TPR" evidence="3">
    <location>
        <begin position="40"/>
        <end position="73"/>
    </location>
</feature>
<organism evidence="5 6">
    <name type="scientific">Methanobacterium lacus (strain AL-21)</name>
    <dbReference type="NCBI Taxonomy" id="877455"/>
    <lineage>
        <taxon>Archaea</taxon>
        <taxon>Methanobacteriati</taxon>
        <taxon>Methanobacteriota</taxon>
        <taxon>Methanomada group</taxon>
        <taxon>Methanobacteria</taxon>
        <taxon>Methanobacteriales</taxon>
        <taxon>Methanobacteriaceae</taxon>
        <taxon>Methanobacterium</taxon>
    </lineage>
</organism>
<gene>
    <name evidence="5" type="ordered locus">Metbo_1438</name>
</gene>
<feature type="domain" description="Tetratricopeptide repeat protein 21A/21B second ARM" evidence="4">
    <location>
        <begin position="23"/>
        <end position="141"/>
    </location>
</feature>
<evidence type="ECO:0000259" key="4">
    <source>
        <dbReference type="Pfam" id="PF25060"/>
    </source>
</evidence>
<proteinExistence type="predicted"/>
<dbReference type="AlphaFoldDB" id="F0T850"/>
<evidence type="ECO:0000313" key="6">
    <source>
        <dbReference type="Proteomes" id="UP000007490"/>
    </source>
</evidence>
<accession>F0T850</accession>
<dbReference type="eggNOG" id="arCOG03038">
    <property type="taxonomic scope" value="Archaea"/>
</dbReference>
<dbReference type="PANTHER" id="PTHR44943:SF8">
    <property type="entry name" value="TPR REPEAT-CONTAINING PROTEIN MJ0263"/>
    <property type="match status" value="1"/>
</dbReference>
<keyword evidence="2 3" id="KW-0802">TPR repeat</keyword>
<dbReference type="HOGENOM" id="CLU_003728_14_3_2"/>
<keyword evidence="1" id="KW-0677">Repeat</keyword>
<feature type="repeat" description="TPR" evidence="3">
    <location>
        <begin position="6"/>
        <end position="39"/>
    </location>
</feature>
<dbReference type="InterPro" id="IPR051685">
    <property type="entry name" value="Ycf3/AcsC/BcsC/TPR_MFPF"/>
</dbReference>
<dbReference type="InterPro" id="IPR019734">
    <property type="entry name" value="TPR_rpt"/>
</dbReference>
<dbReference type="PROSITE" id="PS50005">
    <property type="entry name" value="TPR"/>
    <property type="match status" value="3"/>
</dbReference>
<dbReference type="KEGG" id="mel:Metbo_1438"/>
<evidence type="ECO:0000256" key="1">
    <source>
        <dbReference type="ARBA" id="ARBA00022737"/>
    </source>
</evidence>
<dbReference type="Gene3D" id="1.25.40.10">
    <property type="entry name" value="Tetratricopeptide repeat domain"/>
    <property type="match status" value="2"/>
</dbReference>
<evidence type="ECO:0000256" key="2">
    <source>
        <dbReference type="ARBA" id="ARBA00022803"/>
    </source>
</evidence>
<dbReference type="PROSITE" id="PS50293">
    <property type="entry name" value="TPR_REGION"/>
    <property type="match status" value="1"/>
</dbReference>
<dbReference type="SMART" id="SM00028">
    <property type="entry name" value="TPR"/>
    <property type="match status" value="4"/>
</dbReference>
<dbReference type="GeneID" id="10277889"/>
<dbReference type="Proteomes" id="UP000007490">
    <property type="component" value="Chromosome"/>
</dbReference>
<name>F0T850_METLA</name>
<dbReference type="Pfam" id="PF25060">
    <property type="entry name" value="ARM_TT21_2nd"/>
    <property type="match status" value="1"/>
</dbReference>
<evidence type="ECO:0000313" key="5">
    <source>
        <dbReference type="EMBL" id="ADZ09676.1"/>
    </source>
</evidence>
<dbReference type="EMBL" id="CP002551">
    <property type="protein sequence ID" value="ADZ09676.1"/>
    <property type="molecule type" value="Genomic_DNA"/>
</dbReference>
<feature type="repeat" description="TPR" evidence="3">
    <location>
        <begin position="74"/>
        <end position="107"/>
    </location>
</feature>
<reference evidence="6" key="1">
    <citation type="submission" date="2011-02" db="EMBL/GenBank/DDBJ databases">
        <title>Complete sequence of Methanobacterium sp. AL-21.</title>
        <authorList>
            <consortium name="US DOE Joint Genome Institute"/>
            <person name="Lucas S."/>
            <person name="Copeland A."/>
            <person name="Lapidus A."/>
            <person name="Cheng J.-F."/>
            <person name="Goodwin L."/>
            <person name="Pitluck S."/>
            <person name="Chertkov O."/>
            <person name="Detter J.C."/>
            <person name="Han C."/>
            <person name="Tapia R."/>
            <person name="Land M."/>
            <person name="Hauser L."/>
            <person name="Kyrpides N."/>
            <person name="Ivanova N."/>
            <person name="Mikhailova N."/>
            <person name="Pagani I."/>
            <person name="Cadillo-Quiroz H."/>
            <person name="Imachi H."/>
            <person name="Zinder S."/>
            <person name="Liu W."/>
            <person name="Woyke T."/>
        </authorList>
    </citation>
    <scope>NUCLEOTIDE SEQUENCE [LARGE SCALE GENOMIC DNA]</scope>
    <source>
        <strain evidence="6">AL-21</strain>
    </source>
</reference>
<dbReference type="OrthoDB" id="115601at2157"/>
<protein>
    <submittedName>
        <fullName evidence="5">Tetratricopeptide TPR_1 repeat-containing protein</fullName>
    </submittedName>
</protein>
<keyword evidence="6" id="KW-1185">Reference proteome</keyword>
<dbReference type="SUPFAM" id="SSF48452">
    <property type="entry name" value="TPR-like"/>
    <property type="match status" value="1"/>
</dbReference>
<dbReference type="InterPro" id="IPR011990">
    <property type="entry name" value="TPR-like_helical_dom_sf"/>
</dbReference>
<evidence type="ECO:0000256" key="3">
    <source>
        <dbReference type="PROSITE-ProRule" id="PRU00339"/>
    </source>
</evidence>
<sequence length="167" mass="19912">MDEQDVEVLYKQALSYMEQGDKQMAIEFFNKAIAMDPNYSPAWNDKGIVHMELKEFDEAFKCFDTAMRIDSSNSMPVYNMGYVLLMQEKYEDAVHAFDMFLERYPDEKNEFYKYGLYLKAEAHYKLKQYDQAKNLLDKAIKRDRIFKEARDLMIKILQDEKNIKSTN</sequence>
<dbReference type="InterPro" id="IPR056832">
    <property type="entry name" value="ARM_TT21_2nd"/>
</dbReference>
<reference evidence="5 6" key="2">
    <citation type="journal article" date="2014" name="Int. J. Syst. Evol. Microbiol.">
        <title>Methanobacterium paludis sp. nov. and a novel strain of Methanobacterium lacus isolated from northern peatlands.</title>
        <authorList>
            <person name="Cadillo-Quiroz H."/>
            <person name="Brauer S.L."/>
            <person name="Goodson N."/>
            <person name="Yavitt J.B."/>
            <person name="Zinder S.H."/>
        </authorList>
    </citation>
    <scope>NUCLEOTIDE SEQUENCE [LARGE SCALE GENOMIC DNA]</scope>
    <source>
        <strain evidence="5 6">AL-21</strain>
    </source>
</reference>
<dbReference type="PANTHER" id="PTHR44943">
    <property type="entry name" value="CELLULOSE SYNTHASE OPERON PROTEIN C"/>
    <property type="match status" value="1"/>
</dbReference>
<dbReference type="STRING" id="877455.Metbo_1438"/>
<dbReference type="RefSeq" id="WP_013645027.1">
    <property type="nucleotide sequence ID" value="NC_015216.1"/>
</dbReference>